<dbReference type="RefSeq" id="WP_269592922.1">
    <property type="nucleotide sequence ID" value="NZ_CP130956.1"/>
</dbReference>
<organism evidence="6 8">
    <name type="scientific">Rhodococcus opacus</name>
    <name type="common">Nocardia opaca</name>
    <dbReference type="NCBI Taxonomy" id="37919"/>
    <lineage>
        <taxon>Bacteria</taxon>
        <taxon>Bacillati</taxon>
        <taxon>Actinomycetota</taxon>
        <taxon>Actinomycetes</taxon>
        <taxon>Mycobacteriales</taxon>
        <taxon>Nocardiaceae</taxon>
        <taxon>Rhodococcus</taxon>
    </lineage>
</organism>
<dbReference type="GO" id="GO:0006004">
    <property type="term" value="P:fucose metabolic process"/>
    <property type="evidence" value="ECO:0007669"/>
    <property type="project" value="TreeGrafter"/>
</dbReference>
<dbReference type="Proteomes" id="UP001066327">
    <property type="component" value="Unassembled WGS sequence"/>
</dbReference>
<evidence type="ECO:0000313" key="6">
    <source>
        <dbReference type="EMBL" id="WLF52318.1"/>
    </source>
</evidence>
<evidence type="ECO:0000256" key="4">
    <source>
        <dbReference type="SAM" id="MobiDB-lite"/>
    </source>
</evidence>
<dbReference type="Gene3D" id="3.40.1650.10">
    <property type="entry name" value="RbsD-like domain"/>
    <property type="match status" value="1"/>
</dbReference>
<dbReference type="AlphaFoldDB" id="A0AAX3YT39"/>
<dbReference type="InterPro" id="IPR007721">
    <property type="entry name" value="RbsD_FucU"/>
</dbReference>
<dbReference type="GO" id="GO:0042806">
    <property type="term" value="F:fucose binding"/>
    <property type="evidence" value="ECO:0007669"/>
    <property type="project" value="TreeGrafter"/>
</dbReference>
<sequence length="176" mass="18459">MITSRLTHPDILAALAGAGHGSTVLVTDAHYAARTAVGANATTVHLNLEAGRPRVPQVLAVLLDSIPIEKITRIRPSADCTPCPIHDEIDTLLTPTLPRELVDRFDFYALARSPDLALAVITGDTRRFGNVLLTVGVLHTPPTAQSGSRNHSAGPSARPVLATPPMMGAPHAPGVP</sequence>
<reference evidence="6" key="2">
    <citation type="submission" date="2023-07" db="EMBL/GenBank/DDBJ databases">
        <title>Genomic analysis of Rhodococcus opacus VOC-14 with glycol ethers degradation activity.</title>
        <authorList>
            <person name="Narkevich D.A."/>
            <person name="Hlushen A.M."/>
            <person name="Akhremchuk A.E."/>
            <person name="Sikolenko M.A."/>
            <person name="Valentovich L.N."/>
        </authorList>
    </citation>
    <scope>NUCLEOTIDE SEQUENCE</scope>
    <source>
        <strain evidence="6">VOC-14</strain>
        <plasmid evidence="6">pRho-VOC14-L</plasmid>
    </source>
</reference>
<dbReference type="InterPro" id="IPR023750">
    <property type="entry name" value="RbsD-like_sf"/>
</dbReference>
<gene>
    <name evidence="5" type="ORF">O4328_42510</name>
    <name evidence="6" type="ORF">Q5707_43820</name>
</gene>
<dbReference type="SUPFAM" id="SSF102546">
    <property type="entry name" value="RbsD-like"/>
    <property type="match status" value="1"/>
</dbReference>
<evidence type="ECO:0000313" key="5">
    <source>
        <dbReference type="EMBL" id="MCZ4590216.1"/>
    </source>
</evidence>
<dbReference type="EMBL" id="JAPWIS010000043">
    <property type="protein sequence ID" value="MCZ4590216.1"/>
    <property type="molecule type" value="Genomic_DNA"/>
</dbReference>
<geneLocation type="plasmid" evidence="6 8">
    <name>pRho-VOC14-L</name>
</geneLocation>
<keyword evidence="7" id="KW-1185">Reference proteome</keyword>
<evidence type="ECO:0000256" key="3">
    <source>
        <dbReference type="ARBA" id="ARBA00036324"/>
    </source>
</evidence>
<dbReference type="Pfam" id="PF05025">
    <property type="entry name" value="RbsD_FucU"/>
    <property type="match status" value="1"/>
</dbReference>
<protein>
    <submittedName>
        <fullName evidence="6">RbsD/FucU family protein</fullName>
    </submittedName>
</protein>
<name>A0AAX3YT39_RHOOP</name>
<comment type="catalytic activity">
    <reaction evidence="1">
        <text>beta-D-ribopyranose = beta-D-ribofuranose</text>
        <dbReference type="Rhea" id="RHEA:25432"/>
        <dbReference type="ChEBI" id="CHEBI:27476"/>
        <dbReference type="ChEBI" id="CHEBI:47002"/>
        <dbReference type="EC" id="5.4.99.62"/>
    </reaction>
</comment>
<dbReference type="Proteomes" id="UP001231166">
    <property type="component" value="Plasmid pRho-VOC14-L"/>
</dbReference>
<dbReference type="PANTHER" id="PTHR31690:SF4">
    <property type="entry name" value="FUCOSE MUTAROTASE"/>
    <property type="match status" value="1"/>
</dbReference>
<feature type="compositionally biased region" description="Polar residues" evidence="4">
    <location>
        <begin position="142"/>
        <end position="153"/>
    </location>
</feature>
<dbReference type="GO" id="GO:0062193">
    <property type="term" value="F:D-ribose pyranase activity"/>
    <property type="evidence" value="ECO:0007669"/>
    <property type="project" value="UniProtKB-EC"/>
</dbReference>
<keyword evidence="6" id="KW-0614">Plasmid</keyword>
<keyword evidence="2" id="KW-0413">Isomerase</keyword>
<dbReference type="EMBL" id="CP130956">
    <property type="protein sequence ID" value="WLF52318.1"/>
    <property type="molecule type" value="Genomic_DNA"/>
</dbReference>
<reference evidence="5" key="1">
    <citation type="submission" date="2022-12" db="EMBL/GenBank/DDBJ databases">
        <authorList>
            <person name="Krivoruchko A.V."/>
            <person name="Elkin A."/>
        </authorList>
    </citation>
    <scope>NUCLEOTIDE SEQUENCE</scope>
    <source>
        <strain evidence="5">IEGM 249</strain>
    </source>
</reference>
<feature type="region of interest" description="Disordered" evidence="4">
    <location>
        <begin position="140"/>
        <end position="176"/>
    </location>
</feature>
<dbReference type="PANTHER" id="PTHR31690">
    <property type="entry name" value="FUCOSE MUTAROTASE"/>
    <property type="match status" value="1"/>
</dbReference>
<evidence type="ECO:0000313" key="8">
    <source>
        <dbReference type="Proteomes" id="UP001231166"/>
    </source>
</evidence>
<evidence type="ECO:0000313" key="7">
    <source>
        <dbReference type="Proteomes" id="UP001066327"/>
    </source>
</evidence>
<accession>A0AAX3YT39</accession>
<comment type="catalytic activity">
    <reaction evidence="3">
        <text>alpha-L-fucose = beta-L-fucose</text>
        <dbReference type="Rhea" id="RHEA:25580"/>
        <dbReference type="ChEBI" id="CHEBI:42548"/>
        <dbReference type="ChEBI" id="CHEBI:42589"/>
        <dbReference type="EC" id="5.1.3.29"/>
    </reaction>
</comment>
<dbReference type="GO" id="GO:0036373">
    <property type="term" value="F:L-fucose mutarotase activity"/>
    <property type="evidence" value="ECO:0007669"/>
    <property type="project" value="UniProtKB-EC"/>
</dbReference>
<evidence type="ECO:0000256" key="2">
    <source>
        <dbReference type="ARBA" id="ARBA00023235"/>
    </source>
</evidence>
<evidence type="ECO:0000256" key="1">
    <source>
        <dbReference type="ARBA" id="ARBA00000223"/>
    </source>
</evidence>
<dbReference type="InterPro" id="IPR050443">
    <property type="entry name" value="RbsD/FucU_mutarotase"/>
</dbReference>
<proteinExistence type="predicted"/>